<dbReference type="PANTHER" id="PTHR43346">
    <property type="entry name" value="LIGAND BINDING DOMAIN PROTEIN, PUTATIVE (AFU_ORTHOLOGUE AFUA_6G14370)-RELATED"/>
    <property type="match status" value="1"/>
</dbReference>
<dbReference type="CDD" id="cd02215">
    <property type="entry name" value="cupin_QDO_N_C"/>
    <property type="match status" value="1"/>
</dbReference>
<protein>
    <recommendedName>
        <fullName evidence="4">Cupin 2 conserved barrel domain-containing protein</fullName>
    </recommendedName>
</protein>
<dbReference type="GeneID" id="63746821"/>
<feature type="chain" id="PRO_5012454048" description="Cupin 2 conserved barrel domain-containing protein" evidence="1">
    <location>
        <begin position="17"/>
        <end position="364"/>
    </location>
</feature>
<dbReference type="OrthoDB" id="5370773at2759"/>
<organism evidence="2 3">
    <name type="scientific">Aspergillus wentii DTO 134E9</name>
    <dbReference type="NCBI Taxonomy" id="1073089"/>
    <lineage>
        <taxon>Eukaryota</taxon>
        <taxon>Fungi</taxon>
        <taxon>Dikarya</taxon>
        <taxon>Ascomycota</taxon>
        <taxon>Pezizomycotina</taxon>
        <taxon>Eurotiomycetes</taxon>
        <taxon>Eurotiomycetidae</taxon>
        <taxon>Eurotiales</taxon>
        <taxon>Aspergillaceae</taxon>
        <taxon>Aspergillus</taxon>
        <taxon>Aspergillus subgen. Cremei</taxon>
    </lineage>
</organism>
<dbReference type="AlphaFoldDB" id="A0A1L9RM46"/>
<dbReference type="InterPro" id="IPR011051">
    <property type="entry name" value="RmlC_Cupin_sf"/>
</dbReference>
<name>A0A1L9RM46_ASPWE</name>
<dbReference type="InterPro" id="IPR014710">
    <property type="entry name" value="RmlC-like_jellyroll"/>
</dbReference>
<dbReference type="InterPro" id="IPR052538">
    <property type="entry name" value="Flavonoid_dioxygenase-like"/>
</dbReference>
<dbReference type="VEuPathDB" id="FungiDB:ASPWEDRAFT_172775"/>
<keyword evidence="3" id="KW-1185">Reference proteome</keyword>
<keyword evidence="1" id="KW-0732">Signal</keyword>
<evidence type="ECO:0000313" key="2">
    <source>
        <dbReference type="EMBL" id="OJJ35992.1"/>
    </source>
</evidence>
<evidence type="ECO:0008006" key="4">
    <source>
        <dbReference type="Google" id="ProtNLM"/>
    </source>
</evidence>
<dbReference type="EMBL" id="KV878212">
    <property type="protein sequence ID" value="OJJ35992.1"/>
    <property type="molecule type" value="Genomic_DNA"/>
</dbReference>
<feature type="signal peptide" evidence="1">
    <location>
        <begin position="1"/>
        <end position="16"/>
    </location>
</feature>
<dbReference type="RefSeq" id="XP_040689668.1">
    <property type="nucleotide sequence ID" value="XM_040830973.1"/>
</dbReference>
<dbReference type="CDD" id="cd20281">
    <property type="entry name" value="cupin_QDO_C"/>
    <property type="match status" value="1"/>
</dbReference>
<dbReference type="STRING" id="1073089.A0A1L9RM46"/>
<dbReference type="Gene3D" id="2.60.120.10">
    <property type="entry name" value="Jelly Rolls"/>
    <property type="match status" value="2"/>
</dbReference>
<dbReference type="PANTHER" id="PTHR43346:SF1">
    <property type="entry name" value="QUERCETIN 2,3-DIOXYGENASE-RELATED"/>
    <property type="match status" value="1"/>
</dbReference>
<sequence length="364" mass="39775">MMLPILLTSLLGLTSALTLDDLYLNNAPSSPRPYVIPHYADTHAVTVGSQLYRFTVTGPSSDYAFTLMGTNAPGSNALGVLPHIHQKHYENFYNLKGRFQLWAQKDDGEQKGRLLTQGDYGSVPRNTTHTFQILDPDTEMVGVIFPGGFEDLFYALGTNWTSSTNTPYNPASTNDSSSGGSSSSVISSLQKFDVYAQLDFNPRRDFTNGSAPSSTWHTESSALGTPGEPYFIANNYGPKYLNSAHGYQIVQPLVAPAQAQDVNFTISTISINRVRKGATPPVWTPEGAAAFEVVEGLLSIKIGEYPEAKLTTGDVAFIPKGTEFQYWSEVALTKVLFVSAGKKGVDQQLINAGKKWEYPAFPRY</sequence>
<evidence type="ECO:0000313" key="3">
    <source>
        <dbReference type="Proteomes" id="UP000184383"/>
    </source>
</evidence>
<dbReference type="Proteomes" id="UP000184383">
    <property type="component" value="Unassembled WGS sequence"/>
</dbReference>
<proteinExistence type="predicted"/>
<evidence type="ECO:0000256" key="1">
    <source>
        <dbReference type="SAM" id="SignalP"/>
    </source>
</evidence>
<reference evidence="3" key="1">
    <citation type="journal article" date="2017" name="Genome Biol.">
        <title>Comparative genomics reveals high biological diversity and specific adaptations in the industrially and medically important fungal genus Aspergillus.</title>
        <authorList>
            <person name="de Vries R.P."/>
            <person name="Riley R."/>
            <person name="Wiebenga A."/>
            <person name="Aguilar-Osorio G."/>
            <person name="Amillis S."/>
            <person name="Uchima C.A."/>
            <person name="Anderluh G."/>
            <person name="Asadollahi M."/>
            <person name="Askin M."/>
            <person name="Barry K."/>
            <person name="Battaglia E."/>
            <person name="Bayram O."/>
            <person name="Benocci T."/>
            <person name="Braus-Stromeyer S.A."/>
            <person name="Caldana C."/>
            <person name="Canovas D."/>
            <person name="Cerqueira G.C."/>
            <person name="Chen F."/>
            <person name="Chen W."/>
            <person name="Choi C."/>
            <person name="Clum A."/>
            <person name="Dos Santos R.A."/>
            <person name="Damasio A.R."/>
            <person name="Diallinas G."/>
            <person name="Emri T."/>
            <person name="Fekete E."/>
            <person name="Flipphi M."/>
            <person name="Freyberg S."/>
            <person name="Gallo A."/>
            <person name="Gournas C."/>
            <person name="Habgood R."/>
            <person name="Hainaut M."/>
            <person name="Harispe M.L."/>
            <person name="Henrissat B."/>
            <person name="Hilden K.S."/>
            <person name="Hope R."/>
            <person name="Hossain A."/>
            <person name="Karabika E."/>
            <person name="Karaffa L."/>
            <person name="Karanyi Z."/>
            <person name="Krasevec N."/>
            <person name="Kuo A."/>
            <person name="Kusch H."/>
            <person name="LaButti K."/>
            <person name="Lagendijk E.L."/>
            <person name="Lapidus A."/>
            <person name="Levasseur A."/>
            <person name="Lindquist E."/>
            <person name="Lipzen A."/>
            <person name="Logrieco A.F."/>
            <person name="MacCabe A."/>
            <person name="Maekelae M.R."/>
            <person name="Malavazi I."/>
            <person name="Melin P."/>
            <person name="Meyer V."/>
            <person name="Mielnichuk N."/>
            <person name="Miskei M."/>
            <person name="Molnar A.P."/>
            <person name="Mule G."/>
            <person name="Ngan C.Y."/>
            <person name="Orejas M."/>
            <person name="Orosz E."/>
            <person name="Ouedraogo J.P."/>
            <person name="Overkamp K.M."/>
            <person name="Park H.-S."/>
            <person name="Perrone G."/>
            <person name="Piumi F."/>
            <person name="Punt P.J."/>
            <person name="Ram A.F."/>
            <person name="Ramon A."/>
            <person name="Rauscher S."/>
            <person name="Record E."/>
            <person name="Riano-Pachon D.M."/>
            <person name="Robert V."/>
            <person name="Roehrig J."/>
            <person name="Ruller R."/>
            <person name="Salamov A."/>
            <person name="Salih N.S."/>
            <person name="Samson R.A."/>
            <person name="Sandor E."/>
            <person name="Sanguinetti M."/>
            <person name="Schuetze T."/>
            <person name="Sepcic K."/>
            <person name="Shelest E."/>
            <person name="Sherlock G."/>
            <person name="Sophianopoulou V."/>
            <person name="Squina F.M."/>
            <person name="Sun H."/>
            <person name="Susca A."/>
            <person name="Todd R.B."/>
            <person name="Tsang A."/>
            <person name="Unkles S.E."/>
            <person name="van de Wiele N."/>
            <person name="van Rossen-Uffink D."/>
            <person name="Oliveira J.V."/>
            <person name="Vesth T.C."/>
            <person name="Visser J."/>
            <person name="Yu J.-H."/>
            <person name="Zhou M."/>
            <person name="Andersen M.R."/>
            <person name="Archer D.B."/>
            <person name="Baker S.E."/>
            <person name="Benoit I."/>
            <person name="Brakhage A.A."/>
            <person name="Braus G.H."/>
            <person name="Fischer R."/>
            <person name="Frisvad J.C."/>
            <person name="Goldman G.H."/>
            <person name="Houbraken J."/>
            <person name="Oakley B."/>
            <person name="Pocsi I."/>
            <person name="Scazzocchio C."/>
            <person name="Seiboth B."/>
            <person name="vanKuyk P.A."/>
            <person name="Wortman J."/>
            <person name="Dyer P.S."/>
            <person name="Grigoriev I.V."/>
        </authorList>
    </citation>
    <scope>NUCLEOTIDE SEQUENCE [LARGE SCALE GENOMIC DNA]</scope>
    <source>
        <strain evidence="3">DTO 134E9</strain>
    </source>
</reference>
<accession>A0A1L9RM46</accession>
<gene>
    <name evidence="2" type="ORF">ASPWEDRAFT_172775</name>
</gene>
<dbReference type="SUPFAM" id="SSF51182">
    <property type="entry name" value="RmlC-like cupins"/>
    <property type="match status" value="1"/>
</dbReference>